<evidence type="ECO:0000313" key="4">
    <source>
        <dbReference type="Proteomes" id="UP000239471"/>
    </source>
</evidence>
<dbReference type="EMBL" id="PVXQ01000058">
    <property type="protein sequence ID" value="PRR79659.1"/>
    <property type="molecule type" value="Genomic_DNA"/>
</dbReference>
<dbReference type="PANTHER" id="PTHR43358:SF4">
    <property type="entry name" value="ALPHA_BETA HYDROLASE FOLD-1 DOMAIN-CONTAINING PROTEIN"/>
    <property type="match status" value="1"/>
</dbReference>
<keyword evidence="1" id="KW-0472">Membrane</keyword>
<feature type="transmembrane region" description="Helical" evidence="1">
    <location>
        <begin position="37"/>
        <end position="60"/>
    </location>
</feature>
<dbReference type="SUPFAM" id="SSF53474">
    <property type="entry name" value="alpha/beta-Hydrolases"/>
    <property type="match status" value="1"/>
</dbReference>
<evidence type="ECO:0000256" key="1">
    <source>
        <dbReference type="SAM" id="Phobius"/>
    </source>
</evidence>
<feature type="domain" description="Serine aminopeptidase S33" evidence="2">
    <location>
        <begin position="127"/>
        <end position="228"/>
    </location>
</feature>
<dbReference type="Proteomes" id="UP000239471">
    <property type="component" value="Unassembled WGS sequence"/>
</dbReference>
<dbReference type="InterPro" id="IPR022742">
    <property type="entry name" value="Hydrolase_4"/>
</dbReference>
<evidence type="ECO:0000259" key="2">
    <source>
        <dbReference type="Pfam" id="PF12146"/>
    </source>
</evidence>
<name>A0A2T0B6Z1_9CLOT</name>
<dbReference type="Pfam" id="PF12146">
    <property type="entry name" value="Hydrolase_4"/>
    <property type="match status" value="1"/>
</dbReference>
<dbReference type="AlphaFoldDB" id="A0A2T0B6Z1"/>
<keyword evidence="4" id="KW-1185">Reference proteome</keyword>
<accession>A0A2T0B6Z1</accession>
<keyword evidence="1" id="KW-1133">Transmembrane helix</keyword>
<dbReference type="Gene3D" id="3.40.50.1820">
    <property type="entry name" value="alpha/beta hydrolase"/>
    <property type="match status" value="1"/>
</dbReference>
<dbReference type="InterPro" id="IPR052920">
    <property type="entry name" value="DNA-binding_regulatory"/>
</dbReference>
<dbReference type="InterPro" id="IPR029058">
    <property type="entry name" value="AB_hydrolase_fold"/>
</dbReference>
<gene>
    <name evidence="3" type="ORF">CLVI_32750</name>
</gene>
<keyword evidence="1" id="KW-0812">Transmembrane</keyword>
<organism evidence="3 4">
    <name type="scientific">Clostridium vincentii</name>
    <dbReference type="NCBI Taxonomy" id="52704"/>
    <lineage>
        <taxon>Bacteria</taxon>
        <taxon>Bacillati</taxon>
        <taxon>Bacillota</taxon>
        <taxon>Clostridia</taxon>
        <taxon>Eubacteriales</taxon>
        <taxon>Clostridiaceae</taxon>
        <taxon>Clostridium</taxon>
    </lineage>
</organism>
<comment type="caution">
    <text evidence="3">The sequence shown here is derived from an EMBL/GenBank/DDBJ whole genome shotgun (WGS) entry which is preliminary data.</text>
</comment>
<evidence type="ECO:0000313" key="3">
    <source>
        <dbReference type="EMBL" id="PRR79659.1"/>
    </source>
</evidence>
<protein>
    <submittedName>
        <fullName evidence="3">2-succinyl-6-hydroxy-2, 4-cyclohexadiene-1-carboxylate synthase</fullName>
    </submittedName>
</protein>
<sequence length="348" mass="39097">MNLQLINTLFMVVDRSDNYIKDQGREGFKMGKKKKNIIIISSLLGTAIIGGLVFAGNYFYNLAVNPNASKEMVFGPENETVEASTKEEKDKTRVAWIMDSLNYKDSYRISADGLKLHGYEINNTVETKVWVVTVHGYMIQGKDMSDYAKEFYGMGYNVLIPDLRGHGKSEGDYIGMGWDDKEDILSWINYIIEKDSNAKIVLHGVSMGAGAVMMTSGEELPNNVKAIVEDCGYTSAWDEFSYQLESLFGYPKFPILNMASLVTRVRAGYWLGDASAIDQVAKAKVPMLFIHGDKDEFVPYYMLDEVYNAANCEKEKVTIEGATHAEASTTNPELYWTSIENFINKHLS</sequence>
<reference evidence="3 4" key="1">
    <citation type="submission" date="2018-03" db="EMBL/GenBank/DDBJ databases">
        <title>Genome sequence of Clostridium vincentii DSM 10228.</title>
        <authorList>
            <person name="Poehlein A."/>
            <person name="Daniel R."/>
        </authorList>
    </citation>
    <scope>NUCLEOTIDE SEQUENCE [LARGE SCALE GENOMIC DNA]</scope>
    <source>
        <strain evidence="3 4">DSM 10228</strain>
    </source>
</reference>
<proteinExistence type="predicted"/>
<dbReference type="PANTHER" id="PTHR43358">
    <property type="entry name" value="ALPHA/BETA-HYDROLASE"/>
    <property type="match status" value="1"/>
</dbReference>